<dbReference type="AlphaFoldDB" id="A0A6V8L5P3"/>
<evidence type="ECO:0000313" key="2">
    <source>
        <dbReference type="EMBL" id="GFJ92572.1"/>
    </source>
</evidence>
<organism evidence="2 3">
    <name type="scientific">Phytohabitans rumicis</name>
    <dbReference type="NCBI Taxonomy" id="1076125"/>
    <lineage>
        <taxon>Bacteria</taxon>
        <taxon>Bacillati</taxon>
        <taxon>Actinomycetota</taxon>
        <taxon>Actinomycetes</taxon>
        <taxon>Micromonosporales</taxon>
        <taxon>Micromonosporaceae</taxon>
    </lineage>
</organism>
<sequence>MAQCLEAQRFHHGAQHCRSASELDDQAERCGRELVERVAVGEDQATDAAVIGVDEELAQRATGVVADEGDIGEPERGDEVVHQPGDASRAEIGARRPRNAVRTERQVRGVAADAEAGEGIGDLRPQFRVHE</sequence>
<evidence type="ECO:0000256" key="1">
    <source>
        <dbReference type="SAM" id="MobiDB-lite"/>
    </source>
</evidence>
<accession>A0A6V8L5P3</accession>
<gene>
    <name evidence="2" type="ORF">Prum_062140</name>
</gene>
<dbReference type="Proteomes" id="UP000482960">
    <property type="component" value="Unassembled WGS sequence"/>
</dbReference>
<proteinExistence type="predicted"/>
<evidence type="ECO:0000313" key="3">
    <source>
        <dbReference type="Proteomes" id="UP000482960"/>
    </source>
</evidence>
<reference evidence="2 3" key="1">
    <citation type="submission" date="2020-03" db="EMBL/GenBank/DDBJ databases">
        <title>Whole genome shotgun sequence of Phytohabitans rumicis NBRC 108638.</title>
        <authorList>
            <person name="Komaki H."/>
            <person name="Tamura T."/>
        </authorList>
    </citation>
    <scope>NUCLEOTIDE SEQUENCE [LARGE SCALE GENOMIC DNA]</scope>
    <source>
        <strain evidence="2 3">NBRC 108638</strain>
    </source>
</reference>
<feature type="region of interest" description="Disordered" evidence="1">
    <location>
        <begin position="63"/>
        <end position="131"/>
    </location>
</feature>
<protein>
    <submittedName>
        <fullName evidence="2">Uncharacterized protein</fullName>
    </submittedName>
</protein>
<name>A0A6V8L5P3_9ACTN</name>
<comment type="caution">
    <text evidence="2">The sequence shown here is derived from an EMBL/GenBank/DDBJ whole genome shotgun (WGS) entry which is preliminary data.</text>
</comment>
<reference evidence="2 3" key="2">
    <citation type="submission" date="2020-03" db="EMBL/GenBank/DDBJ databases">
        <authorList>
            <person name="Ichikawa N."/>
            <person name="Kimura A."/>
            <person name="Kitahashi Y."/>
            <person name="Uohara A."/>
        </authorList>
    </citation>
    <scope>NUCLEOTIDE SEQUENCE [LARGE SCALE GENOMIC DNA]</scope>
    <source>
        <strain evidence="2 3">NBRC 108638</strain>
    </source>
</reference>
<keyword evidence="3" id="KW-1185">Reference proteome</keyword>
<dbReference type="EMBL" id="BLPG01000001">
    <property type="protein sequence ID" value="GFJ92572.1"/>
    <property type="molecule type" value="Genomic_DNA"/>
</dbReference>